<comment type="caution">
    <text evidence="3">The sequence shown here is derived from an EMBL/GenBank/DDBJ whole genome shotgun (WGS) entry which is preliminary data.</text>
</comment>
<reference evidence="3 4" key="1">
    <citation type="journal article" date="2016" name="Genome Biol. Evol.">
        <title>Gene Family Evolution Reflects Adaptation to Soil Environmental Stressors in the Genome of the Collembolan Orchesella cincta.</title>
        <authorList>
            <person name="Faddeeva-Vakhrusheva A."/>
            <person name="Derks M.F."/>
            <person name="Anvar S.Y."/>
            <person name="Agamennone V."/>
            <person name="Suring W."/>
            <person name="Smit S."/>
            <person name="van Straalen N.M."/>
            <person name="Roelofs D."/>
        </authorList>
    </citation>
    <scope>NUCLEOTIDE SEQUENCE [LARGE SCALE GENOMIC DNA]</scope>
    <source>
        <tissue evidence="3">Mixed pool</tissue>
    </source>
</reference>
<feature type="compositionally biased region" description="Polar residues" evidence="1">
    <location>
        <begin position="420"/>
        <end position="430"/>
    </location>
</feature>
<dbReference type="Gene3D" id="6.10.250.3170">
    <property type="match status" value="1"/>
</dbReference>
<feature type="region of interest" description="Disordered" evidence="1">
    <location>
        <begin position="1"/>
        <end position="20"/>
    </location>
</feature>
<dbReference type="GO" id="GO:0035035">
    <property type="term" value="F:histone acetyltransferase binding"/>
    <property type="evidence" value="ECO:0007669"/>
    <property type="project" value="TreeGrafter"/>
</dbReference>
<feature type="region of interest" description="Disordered" evidence="1">
    <location>
        <begin position="420"/>
        <end position="478"/>
    </location>
</feature>
<dbReference type="SMART" id="SM01300">
    <property type="entry name" value="PEHE"/>
    <property type="match status" value="1"/>
</dbReference>
<dbReference type="AlphaFoldDB" id="A0A1D2NJN4"/>
<dbReference type="PANTHER" id="PTHR22443">
    <property type="entry name" value="NON-SPECIFIC LETHAL 1, ISOFORM M"/>
    <property type="match status" value="1"/>
</dbReference>
<keyword evidence="4" id="KW-1185">Reference proteome</keyword>
<feature type="region of interest" description="Disordered" evidence="1">
    <location>
        <begin position="33"/>
        <end position="102"/>
    </location>
</feature>
<dbReference type="Proteomes" id="UP000094527">
    <property type="component" value="Unassembled WGS sequence"/>
</dbReference>
<feature type="domain" description="PEHE" evidence="2">
    <location>
        <begin position="369"/>
        <end position="519"/>
    </location>
</feature>
<dbReference type="GO" id="GO:0044545">
    <property type="term" value="C:NSL complex"/>
    <property type="evidence" value="ECO:0007669"/>
    <property type="project" value="TreeGrafter"/>
</dbReference>
<evidence type="ECO:0000313" key="4">
    <source>
        <dbReference type="Proteomes" id="UP000094527"/>
    </source>
</evidence>
<feature type="compositionally biased region" description="Basic and acidic residues" evidence="1">
    <location>
        <begin position="1"/>
        <end position="14"/>
    </location>
</feature>
<dbReference type="InterPro" id="IPR026180">
    <property type="entry name" value="NSL1"/>
</dbReference>
<organism evidence="3 4">
    <name type="scientific">Orchesella cincta</name>
    <name type="common">Springtail</name>
    <name type="synonym">Podura cincta</name>
    <dbReference type="NCBI Taxonomy" id="48709"/>
    <lineage>
        <taxon>Eukaryota</taxon>
        <taxon>Metazoa</taxon>
        <taxon>Ecdysozoa</taxon>
        <taxon>Arthropoda</taxon>
        <taxon>Hexapoda</taxon>
        <taxon>Collembola</taxon>
        <taxon>Entomobryomorpha</taxon>
        <taxon>Entomobryoidea</taxon>
        <taxon>Orchesellidae</taxon>
        <taxon>Orchesellinae</taxon>
        <taxon>Orchesella</taxon>
    </lineage>
</organism>
<dbReference type="OrthoDB" id="6022640at2759"/>
<gene>
    <name evidence="3" type="ORF">Ocin01_01218</name>
</gene>
<dbReference type="EMBL" id="LJIJ01000022">
    <property type="protein sequence ID" value="ODN05461.1"/>
    <property type="molecule type" value="Genomic_DNA"/>
</dbReference>
<dbReference type="InterPro" id="IPR029332">
    <property type="entry name" value="PEHE_dom"/>
</dbReference>
<feature type="compositionally biased region" description="Polar residues" evidence="1">
    <location>
        <begin position="445"/>
        <end position="463"/>
    </location>
</feature>
<feature type="compositionally biased region" description="Basic and acidic residues" evidence="1">
    <location>
        <begin position="33"/>
        <end position="42"/>
    </location>
</feature>
<evidence type="ECO:0000313" key="3">
    <source>
        <dbReference type="EMBL" id="ODN05461.1"/>
    </source>
</evidence>
<dbReference type="STRING" id="48709.A0A1D2NJN4"/>
<evidence type="ECO:0000256" key="1">
    <source>
        <dbReference type="SAM" id="MobiDB-lite"/>
    </source>
</evidence>
<proteinExistence type="predicted"/>
<sequence>MQTSIDVHEHKESYSRSISSTSLEFSRVSDMIQRRSSLEDGSKSNGEVNASGSSNCMLKSTTSSNFEQSTTINMSQQGSSGSNSSSQMDCSSQESIASSSGGHSFIPTIKTMGTDGVSVLGVEFVNSSDPTQSASRCAAIKRPDKNRKVFQLGGIQNIFRDPARLPTVLCSCYGRDELCALCLGRAKKKAEINHVYMNSRDKLTVLDETFHKTLSFPEDVPLEALLTPISIGGASSSSIFPSGNSIQKLIKDRSHQFPPDFLDTGPRPKKPRSYDIKPYVESPVRSPKKDNRYGDEAPHSPRKRSAPRKSQSTYEERENLDFAGKGLMGRERKDSIRRTRNQEFDIDNIVIPYSMAATTRVEQLVYKPIETPSWRILEYTDIFTSSGDKSDGELEDMSTATFIHRHNKCEVEERKRFSQALQKAKNSTSSRKTRRLDSTCKSESFDASQTGDEAPSQSQTQSSEKGKESTDGSTTPQLTDNATVITEAMANQALKSLFKVGRRRTISTTSKVEEDEEPAVVVNYVDPWPGRSFPIPEVDYKDMVEEMHKCFPDCPVGLTSYDSHSIGSSSPTVF</sequence>
<evidence type="ECO:0000259" key="2">
    <source>
        <dbReference type="SMART" id="SM01300"/>
    </source>
</evidence>
<feature type="compositionally biased region" description="Basic and acidic residues" evidence="1">
    <location>
        <begin position="435"/>
        <end position="444"/>
    </location>
</feature>
<dbReference type="PANTHER" id="PTHR22443:SF18">
    <property type="entry name" value="NON-SPECIFIC LETHAL 1, ISOFORM M"/>
    <property type="match status" value="1"/>
</dbReference>
<accession>A0A1D2NJN4</accession>
<name>A0A1D2NJN4_ORCCI</name>
<dbReference type="Pfam" id="PF15275">
    <property type="entry name" value="PEHE"/>
    <property type="match status" value="1"/>
</dbReference>
<dbReference type="OMA" id="TATHHIN"/>
<feature type="compositionally biased region" description="Polar residues" evidence="1">
    <location>
        <begin position="43"/>
        <end position="74"/>
    </location>
</feature>
<feature type="region of interest" description="Disordered" evidence="1">
    <location>
        <begin position="256"/>
        <end position="334"/>
    </location>
</feature>
<feature type="compositionally biased region" description="Low complexity" evidence="1">
    <location>
        <begin position="75"/>
        <end position="102"/>
    </location>
</feature>
<protein>
    <submittedName>
        <fullName evidence="3">KAT8 regulatory NSL complex subunit 1</fullName>
    </submittedName>
</protein>
<feature type="compositionally biased region" description="Basic and acidic residues" evidence="1">
    <location>
        <begin position="287"/>
        <end position="299"/>
    </location>
</feature>